<dbReference type="AlphaFoldDB" id="A0A072NZN2"/>
<keyword evidence="10" id="KW-1185">Reference proteome</keyword>
<gene>
    <name evidence="9" type="ORF">A1O9_10752</name>
</gene>
<dbReference type="EMBL" id="AMGV01000014">
    <property type="protein sequence ID" value="KEF53304.1"/>
    <property type="molecule type" value="Genomic_DNA"/>
</dbReference>
<evidence type="ECO:0000256" key="5">
    <source>
        <dbReference type="ARBA" id="ARBA00023242"/>
    </source>
</evidence>
<keyword evidence="3" id="KW-0378">Hydrolase</keyword>
<dbReference type="Gene3D" id="3.40.50.10810">
    <property type="entry name" value="Tandem AAA-ATPase domain"/>
    <property type="match status" value="1"/>
</dbReference>
<dbReference type="PROSITE" id="PS51192">
    <property type="entry name" value="HELICASE_ATP_BIND_1"/>
    <property type="match status" value="1"/>
</dbReference>
<evidence type="ECO:0000256" key="1">
    <source>
        <dbReference type="ARBA" id="ARBA00004123"/>
    </source>
</evidence>
<feature type="compositionally biased region" description="Low complexity" evidence="6">
    <location>
        <begin position="127"/>
        <end position="137"/>
    </location>
</feature>
<dbReference type="InterPro" id="IPR027417">
    <property type="entry name" value="P-loop_NTPase"/>
</dbReference>
<dbReference type="HOGENOM" id="CLU_000315_4_0_1"/>
<comment type="caution">
    <text evidence="9">The sequence shown here is derived from an EMBL/GenBank/DDBJ whole genome shotgun (WGS) entry which is preliminary data.</text>
</comment>
<dbReference type="InterPro" id="IPR001650">
    <property type="entry name" value="Helicase_C-like"/>
</dbReference>
<dbReference type="InterPro" id="IPR014001">
    <property type="entry name" value="Helicase_ATP-bd"/>
</dbReference>
<evidence type="ECO:0000313" key="9">
    <source>
        <dbReference type="EMBL" id="KEF53304.1"/>
    </source>
</evidence>
<dbReference type="RefSeq" id="XP_013255894.1">
    <property type="nucleotide sequence ID" value="XM_013400440.1"/>
</dbReference>
<dbReference type="Pfam" id="PF14773">
    <property type="entry name" value="VIGSSK"/>
    <property type="match status" value="1"/>
</dbReference>
<organism evidence="9 10">
    <name type="scientific">Exophiala aquamarina CBS 119918</name>
    <dbReference type="NCBI Taxonomy" id="1182545"/>
    <lineage>
        <taxon>Eukaryota</taxon>
        <taxon>Fungi</taxon>
        <taxon>Dikarya</taxon>
        <taxon>Ascomycota</taxon>
        <taxon>Pezizomycotina</taxon>
        <taxon>Eurotiomycetes</taxon>
        <taxon>Chaetothyriomycetidae</taxon>
        <taxon>Chaetothyriales</taxon>
        <taxon>Herpotrichiellaceae</taxon>
        <taxon>Exophiala</taxon>
    </lineage>
</organism>
<dbReference type="InterPro" id="IPR029256">
    <property type="entry name" value="Heliccase-ass-bd"/>
</dbReference>
<dbReference type="GO" id="GO:0005634">
    <property type="term" value="C:nucleus"/>
    <property type="evidence" value="ECO:0007669"/>
    <property type="project" value="UniProtKB-SubCell"/>
</dbReference>
<dbReference type="InterPro" id="IPR050496">
    <property type="entry name" value="SNF2_RAD54_helicase_repair"/>
</dbReference>
<keyword evidence="2" id="KW-0547">Nucleotide-binding</keyword>
<dbReference type="VEuPathDB" id="FungiDB:A1O9_10752"/>
<dbReference type="FunFam" id="3.40.50.10810:FF:000019">
    <property type="entry name" value="DNA excision repair protein ERCC-6-like 2 isoform X1"/>
    <property type="match status" value="1"/>
</dbReference>
<dbReference type="Gene3D" id="3.40.50.300">
    <property type="entry name" value="P-loop containing nucleotide triphosphate hydrolases"/>
    <property type="match status" value="1"/>
</dbReference>
<feature type="region of interest" description="Disordered" evidence="6">
    <location>
        <begin position="1053"/>
        <end position="1098"/>
    </location>
</feature>
<evidence type="ECO:0000259" key="7">
    <source>
        <dbReference type="PROSITE" id="PS51192"/>
    </source>
</evidence>
<feature type="compositionally biased region" description="Acidic residues" evidence="6">
    <location>
        <begin position="1083"/>
        <end position="1098"/>
    </location>
</feature>
<dbReference type="InterPro" id="IPR049730">
    <property type="entry name" value="SNF2/RAD54-like_C"/>
</dbReference>
<dbReference type="PROSITE" id="PS51194">
    <property type="entry name" value="HELICASE_CTER"/>
    <property type="match status" value="1"/>
</dbReference>
<reference evidence="9 10" key="1">
    <citation type="submission" date="2013-03" db="EMBL/GenBank/DDBJ databases">
        <title>The Genome Sequence of Exophiala aquamarina CBS 119918.</title>
        <authorList>
            <consortium name="The Broad Institute Genomics Platform"/>
            <person name="Cuomo C."/>
            <person name="de Hoog S."/>
            <person name="Gorbushina A."/>
            <person name="Walker B."/>
            <person name="Young S.K."/>
            <person name="Zeng Q."/>
            <person name="Gargeya S."/>
            <person name="Fitzgerald M."/>
            <person name="Haas B."/>
            <person name="Abouelleil A."/>
            <person name="Allen A.W."/>
            <person name="Alvarado L."/>
            <person name="Arachchi H.M."/>
            <person name="Berlin A.M."/>
            <person name="Chapman S.B."/>
            <person name="Gainer-Dewar J."/>
            <person name="Goldberg J."/>
            <person name="Griggs A."/>
            <person name="Gujja S."/>
            <person name="Hansen M."/>
            <person name="Howarth C."/>
            <person name="Imamovic A."/>
            <person name="Ireland A."/>
            <person name="Larimer J."/>
            <person name="McCowan C."/>
            <person name="Murphy C."/>
            <person name="Pearson M."/>
            <person name="Poon T.W."/>
            <person name="Priest M."/>
            <person name="Roberts A."/>
            <person name="Saif S."/>
            <person name="Shea T."/>
            <person name="Sisk P."/>
            <person name="Sykes S."/>
            <person name="Wortman J."/>
            <person name="Nusbaum C."/>
            <person name="Birren B."/>
        </authorList>
    </citation>
    <scope>NUCLEOTIDE SEQUENCE [LARGE SCALE GENOMIC DNA]</scope>
    <source>
        <strain evidence="9 10">CBS 119918</strain>
    </source>
</reference>
<evidence type="ECO:0000256" key="6">
    <source>
        <dbReference type="SAM" id="MobiDB-lite"/>
    </source>
</evidence>
<accession>A0A072NZN2</accession>
<feature type="region of interest" description="Disordered" evidence="6">
    <location>
        <begin position="1"/>
        <end position="65"/>
    </location>
</feature>
<dbReference type="SMART" id="SM00487">
    <property type="entry name" value="DEXDc"/>
    <property type="match status" value="1"/>
</dbReference>
<evidence type="ECO:0008006" key="11">
    <source>
        <dbReference type="Google" id="ProtNLM"/>
    </source>
</evidence>
<evidence type="ECO:0000256" key="2">
    <source>
        <dbReference type="ARBA" id="ARBA00022741"/>
    </source>
</evidence>
<dbReference type="SUPFAM" id="SSF52540">
    <property type="entry name" value="P-loop containing nucleoside triphosphate hydrolases"/>
    <property type="match status" value="2"/>
</dbReference>
<dbReference type="STRING" id="1182545.A0A072NZN2"/>
<dbReference type="GO" id="GO:0005524">
    <property type="term" value="F:ATP binding"/>
    <property type="evidence" value="ECO:0007669"/>
    <property type="project" value="InterPro"/>
</dbReference>
<feature type="compositionally biased region" description="Basic residues" evidence="6">
    <location>
        <begin position="96"/>
        <end position="113"/>
    </location>
</feature>
<dbReference type="OrthoDB" id="413460at2759"/>
<dbReference type="Pfam" id="PF25806">
    <property type="entry name" value="RHH_ERCC6L2"/>
    <property type="match status" value="1"/>
</dbReference>
<dbReference type="PANTHER" id="PTHR45629:SF7">
    <property type="entry name" value="DNA EXCISION REPAIR PROTEIN ERCC-6-RELATED"/>
    <property type="match status" value="1"/>
</dbReference>
<proteinExistence type="predicted"/>
<dbReference type="Pfam" id="PF00271">
    <property type="entry name" value="Helicase_C"/>
    <property type="match status" value="1"/>
</dbReference>
<dbReference type="InterPro" id="IPR057931">
    <property type="entry name" value="RHH_ERCC6L2"/>
</dbReference>
<evidence type="ECO:0000256" key="3">
    <source>
        <dbReference type="ARBA" id="ARBA00022801"/>
    </source>
</evidence>
<feature type="compositionally biased region" description="Basic and acidic residues" evidence="6">
    <location>
        <begin position="1053"/>
        <end position="1082"/>
    </location>
</feature>
<dbReference type="GO" id="GO:0016787">
    <property type="term" value="F:hydrolase activity"/>
    <property type="evidence" value="ECO:0007669"/>
    <property type="project" value="UniProtKB-KW"/>
</dbReference>
<dbReference type="CDD" id="cd18793">
    <property type="entry name" value="SF2_C_SNF"/>
    <property type="match status" value="1"/>
</dbReference>
<name>A0A072NZN2_9EURO</name>
<feature type="domain" description="Helicase C-terminal" evidence="8">
    <location>
        <begin position="624"/>
        <end position="778"/>
    </location>
</feature>
<keyword evidence="5" id="KW-0539">Nucleus</keyword>
<comment type="subcellular location">
    <subcellularLocation>
        <location evidence="1">Nucleus</location>
    </subcellularLocation>
</comment>
<feature type="domain" description="Helicase ATP-binding" evidence="7">
    <location>
        <begin position="255"/>
        <end position="432"/>
    </location>
</feature>
<dbReference type="PANTHER" id="PTHR45629">
    <property type="entry name" value="SNF2/RAD54 FAMILY MEMBER"/>
    <property type="match status" value="1"/>
</dbReference>
<dbReference type="GeneID" id="25285656"/>
<evidence type="ECO:0000313" key="10">
    <source>
        <dbReference type="Proteomes" id="UP000027920"/>
    </source>
</evidence>
<sequence>MAFTDSPEDEDEDLDQARIKVGSRSKVDHSHIQRHAAEASMRRYRSSSATNSVLSEVPTAVKRKRRSLDITEASERVTWDTSEFSDDENKLQERQKQRKSAAKKNALKSARRARAIENEINPRPRPRATGATTGVGRRATKRKQPKVRGYGNESNPDEDLMEWTVPEYVRTRRAKFDERTDKLKAGGLHLPPSYEDVYFSDDERLQHLEERPDFPPDTACSPYKDIELPYSLGLIPASIAQFLRDYQVAGTAFLHELFVYQKGGILGDDMGLGKTVQVIAFLTAAYGKTGDERDQKRMRKMRKASRWYPRTLVICPGTLMQNWRDEFQRWGWWQTDLYHGGKRRDVFEIAQAGMLEVMITTYRTYSTNKEEINMIQWDCVVADECHNFKEMKSDTAKSINAVNALCRIGLTGTAIQNKYEEFWTLLNWTNPGKLGPVSTWKTQVCEPLKLGQSHSATNYQLARARKTATMLRDNLLPQFFLRRTKTIIQDQLPKKSDRVVFCPLTSTQARAYQNFLESDIVEHIKNSGDICECGSKKKAGWCCHANLDDGTRWQDYVFPAINNLHHLSNHIGLLIPSSSATQDKQAKDLETLQIAMPEEWRDIFQSRDSILHTANPEYCGKWKILKKLLKFWHDQGNNKVLVFSHSVRLLKMLQNLFISTKYNVTYLDGEMAYEARYAAVNEFNTDPSQFVFLISTKAGGVGLNITAANKVVVVDPNWNPSYDLQAQDRAYRFGQKRDVEVFRLISQGTLEEIIYARQIYKQQQANIGYNATSERRYFQGVQDRKDQKGEIFGLKNLFAYQNEHTVLRDIVNKTNVAESKANVRVAAGNLHQAEEADSQGDENVEEEDTLDDRIKREEAAERAAMAELEAEITGEAVKRRSNSKAPFQPDETAVHKHDPIRAILSSVGVSYTHENSEVIGSSKVEAFLSKRAAEAAETNQRWGTQEQLAKVFQDESQSQSDSFVYKLNNYPDGVVTPDSGRRYIYHPPESVMKRQFCSMARWAGHGNDVVSFALRVENWTQAQRRECLDRFYHYRRDFLDGLVKEDVEIKPEVRPEVKEEPLGKTEVKEEIGGQPRMKHEVVNDSDVETASEDEDDEL</sequence>
<dbReference type="Pfam" id="PF00176">
    <property type="entry name" value="SNF2-rel_dom"/>
    <property type="match status" value="1"/>
</dbReference>
<feature type="compositionally biased region" description="Acidic residues" evidence="6">
    <location>
        <begin position="1"/>
        <end position="14"/>
    </location>
</feature>
<feature type="compositionally biased region" description="Basic and acidic residues" evidence="6">
    <location>
        <begin position="25"/>
        <end position="41"/>
    </location>
</feature>
<protein>
    <recommendedName>
        <fullName evidence="11">DNA excision repair protein ERCC-6</fullName>
    </recommendedName>
</protein>
<evidence type="ECO:0000256" key="4">
    <source>
        <dbReference type="ARBA" id="ARBA00022840"/>
    </source>
</evidence>
<dbReference type="InterPro" id="IPR000330">
    <property type="entry name" value="SNF2_N"/>
</dbReference>
<dbReference type="SMART" id="SM00490">
    <property type="entry name" value="HELICc"/>
    <property type="match status" value="1"/>
</dbReference>
<dbReference type="InterPro" id="IPR038718">
    <property type="entry name" value="SNF2-like_sf"/>
</dbReference>
<evidence type="ECO:0000259" key="8">
    <source>
        <dbReference type="PROSITE" id="PS51194"/>
    </source>
</evidence>
<keyword evidence="4" id="KW-0067">ATP-binding</keyword>
<feature type="region of interest" description="Disordered" evidence="6">
    <location>
        <begin position="79"/>
        <end position="158"/>
    </location>
</feature>
<dbReference type="Proteomes" id="UP000027920">
    <property type="component" value="Unassembled WGS sequence"/>
</dbReference>